<proteinExistence type="predicted"/>
<feature type="region of interest" description="Disordered" evidence="1">
    <location>
        <begin position="464"/>
        <end position="501"/>
    </location>
</feature>
<dbReference type="AlphaFoldDB" id="A0A3M7JAL4"/>
<gene>
    <name evidence="2" type="ORF">D0859_01116</name>
</gene>
<feature type="compositionally biased region" description="Low complexity" evidence="1">
    <location>
        <begin position="540"/>
        <end position="549"/>
    </location>
</feature>
<dbReference type="Proteomes" id="UP000281677">
    <property type="component" value="Unassembled WGS sequence"/>
</dbReference>
<feature type="region of interest" description="Disordered" evidence="1">
    <location>
        <begin position="531"/>
        <end position="567"/>
    </location>
</feature>
<evidence type="ECO:0000313" key="3">
    <source>
        <dbReference type="Proteomes" id="UP000281677"/>
    </source>
</evidence>
<feature type="region of interest" description="Disordered" evidence="1">
    <location>
        <begin position="218"/>
        <end position="246"/>
    </location>
</feature>
<feature type="compositionally biased region" description="Polar residues" evidence="1">
    <location>
        <begin position="628"/>
        <end position="644"/>
    </location>
</feature>
<dbReference type="OrthoDB" id="3928399at2759"/>
<accession>A0A3M7JAL4</accession>
<reference evidence="2 3" key="1">
    <citation type="journal article" date="2018" name="BMC Genomics">
        <title>Genomic evidence for intraspecific hybridization in a clonal and extremely halotolerant yeast.</title>
        <authorList>
            <person name="Gostincar C."/>
            <person name="Stajich J.E."/>
            <person name="Zupancic J."/>
            <person name="Zalar P."/>
            <person name="Gunde-Cimerman N."/>
        </authorList>
    </citation>
    <scope>NUCLEOTIDE SEQUENCE [LARGE SCALE GENOMIC DNA]</scope>
    <source>
        <strain evidence="2 3">EXF-120</strain>
    </source>
</reference>
<dbReference type="VEuPathDB" id="FungiDB:BTJ68_04915"/>
<feature type="region of interest" description="Disordered" evidence="1">
    <location>
        <begin position="1"/>
        <end position="67"/>
    </location>
</feature>
<protein>
    <submittedName>
        <fullName evidence="2">Uncharacterized protein</fullName>
    </submittedName>
</protein>
<sequence>MPDERLCPNPPGSDDLTRYALTEGSHTKKRKGFPGGRGNDEEPRNRKSLKQSLSDAVGVKRKRDRCDAAEDEVERIGLRAKMHKGISTIFASSKQYGMMQTHRTGRLEGNGGIIAAGSLDEDEETSLNLAPREGLSGLQAIRPSNGQVVLADSKGEMDISSATTLAGHTNPSASCSTRIFRPPVYRKPSSLSTTTTRERFDQDSPYRYKGDIFAGTAQPRSRKGPVYAGPCSAPTAEPSRSGTGPLNTGHSRFCDFSKCKDRPKAVKTYEEYQKAQKRGLSTANQRFWVHYLCQLGIVLSAPRNSVHSEQDVNAFERAQAEARTKDRFSMGSVSQALATADAQSNGENAFTFSENRYRDFAHSYRASPYSGSFGTPYHETPDYRQALATYAPPRRRVMFSDEVERVKDSASKSIDGDVKTNDKPKSTSRQAGAATGQDSQYSPPGDASISADPISDASMAAKLDLSNPSESDREAKIPSRPQGIDTEASGAREQVPVQKSALRGSAAPFHPAMPLTATQRPASKEAFLDVPAVSSGPSQPNAAAATFTPAHPPICVPPTRDAQQTPGIPAQAQIDAGIWWNQQPPSSSDPSPPRTLHNLSPPALTSTNSPPPHMANTTTPHQPAPNHTPANSTLATPSPKTTPHTLFARCLGSALRWFQHRKAQAQRRSIRRKEKLAQRDHERQTEGLLRIALRPRNDSVNSFTPADPGIFYRRDREGMDHWVRGEG</sequence>
<evidence type="ECO:0000313" key="2">
    <source>
        <dbReference type="EMBL" id="RMZ34699.1"/>
    </source>
</evidence>
<feature type="region of interest" description="Disordered" evidence="1">
    <location>
        <begin position="401"/>
        <end position="452"/>
    </location>
</feature>
<dbReference type="EMBL" id="QWIT01000017">
    <property type="protein sequence ID" value="RMZ34699.1"/>
    <property type="molecule type" value="Genomic_DNA"/>
</dbReference>
<name>A0A3M7JAL4_HORWE</name>
<comment type="caution">
    <text evidence="2">The sequence shown here is derived from an EMBL/GenBank/DDBJ whole genome shotgun (WGS) entry which is preliminary data.</text>
</comment>
<organism evidence="2 3">
    <name type="scientific">Hortaea werneckii</name>
    <name type="common">Black yeast</name>
    <name type="synonym">Cladosporium werneckii</name>
    <dbReference type="NCBI Taxonomy" id="91943"/>
    <lineage>
        <taxon>Eukaryota</taxon>
        <taxon>Fungi</taxon>
        <taxon>Dikarya</taxon>
        <taxon>Ascomycota</taxon>
        <taxon>Pezizomycotina</taxon>
        <taxon>Dothideomycetes</taxon>
        <taxon>Dothideomycetidae</taxon>
        <taxon>Mycosphaerellales</taxon>
        <taxon>Teratosphaeriaceae</taxon>
        <taxon>Hortaea</taxon>
    </lineage>
</organism>
<feature type="compositionally biased region" description="Basic and acidic residues" evidence="1">
    <location>
        <begin position="401"/>
        <end position="425"/>
    </location>
</feature>
<evidence type="ECO:0000256" key="1">
    <source>
        <dbReference type="SAM" id="MobiDB-lite"/>
    </source>
</evidence>
<feature type="region of interest" description="Disordered" evidence="1">
    <location>
        <begin position="580"/>
        <end position="644"/>
    </location>
</feature>